<gene>
    <name evidence="2" type="ORF">SAMN05421636_106112</name>
</gene>
<protein>
    <recommendedName>
        <fullName evidence="1">DUF2383 domain-containing protein</fullName>
    </recommendedName>
</protein>
<dbReference type="RefSeq" id="WP_091869207.1">
    <property type="nucleotide sequence ID" value="NZ_FNAO01000006.1"/>
</dbReference>
<dbReference type="Proteomes" id="UP000199109">
    <property type="component" value="Unassembled WGS sequence"/>
</dbReference>
<dbReference type="OrthoDB" id="282393at2"/>
<keyword evidence="3" id="KW-1185">Reference proteome</keyword>
<dbReference type="InterPro" id="IPR019052">
    <property type="entry name" value="DUF2383"/>
</dbReference>
<dbReference type="AlphaFoldDB" id="A0A1G7EAX4"/>
<reference evidence="2 3" key="1">
    <citation type="submission" date="2016-10" db="EMBL/GenBank/DDBJ databases">
        <authorList>
            <person name="de Groot N.N."/>
        </authorList>
    </citation>
    <scope>NUCLEOTIDE SEQUENCE [LARGE SCALE GENOMIC DNA]</scope>
    <source>
        <strain evidence="2 3">DSM 23421</strain>
    </source>
</reference>
<dbReference type="EMBL" id="FNAO01000006">
    <property type="protein sequence ID" value="SDE60808.1"/>
    <property type="molecule type" value="Genomic_DNA"/>
</dbReference>
<dbReference type="InterPro" id="IPR012347">
    <property type="entry name" value="Ferritin-like"/>
</dbReference>
<dbReference type="STRING" id="641691.SAMN05421636_106112"/>
<feature type="domain" description="DUF2383" evidence="1">
    <location>
        <begin position="8"/>
        <end position="116"/>
    </location>
</feature>
<evidence type="ECO:0000259" key="1">
    <source>
        <dbReference type="Pfam" id="PF09537"/>
    </source>
</evidence>
<dbReference type="InterPro" id="IPR011971">
    <property type="entry name" value="CHP02284"/>
</dbReference>
<accession>A0A1G7EAX4</accession>
<organism evidence="2 3">
    <name type="scientific">Pricia antarctica</name>
    <dbReference type="NCBI Taxonomy" id="641691"/>
    <lineage>
        <taxon>Bacteria</taxon>
        <taxon>Pseudomonadati</taxon>
        <taxon>Bacteroidota</taxon>
        <taxon>Flavobacteriia</taxon>
        <taxon>Flavobacteriales</taxon>
        <taxon>Flavobacteriaceae</taxon>
        <taxon>Pricia</taxon>
    </lineage>
</organism>
<sequence>MSKKTEEIFDEIKEILAKNEDAFKGYEKAAENADSHTLTVYFRQKAIKRKEFNINLRREIKGAFTDFDDSGSFGGTVHRAWMDIKNLFSADSDESMLEESLTGDKAAIDEYNDVIKYDNLPIGLKNLLIAQRDDIQRDIAKNDSLESLH</sequence>
<proteinExistence type="predicted"/>
<name>A0A1G7EAX4_9FLAO</name>
<evidence type="ECO:0000313" key="2">
    <source>
        <dbReference type="EMBL" id="SDE60808.1"/>
    </source>
</evidence>
<dbReference type="Gene3D" id="1.20.1260.10">
    <property type="match status" value="1"/>
</dbReference>
<evidence type="ECO:0000313" key="3">
    <source>
        <dbReference type="Proteomes" id="UP000199109"/>
    </source>
</evidence>
<dbReference type="Pfam" id="PF09537">
    <property type="entry name" value="DUF2383"/>
    <property type="match status" value="1"/>
</dbReference>
<dbReference type="NCBIfam" id="TIGR02284">
    <property type="entry name" value="PA2169 family four-helix-bundle protein"/>
    <property type="match status" value="1"/>
</dbReference>